<dbReference type="AlphaFoldDB" id="A0A9P8CE10"/>
<reference evidence="1" key="1">
    <citation type="journal article" date="2021" name="IMA Fungus">
        <title>Genomic characterization of three marine fungi, including Emericellopsis atlantica sp. nov. with signatures of a generalist lifestyle and marine biomass degradation.</title>
        <authorList>
            <person name="Hagestad O.C."/>
            <person name="Hou L."/>
            <person name="Andersen J.H."/>
            <person name="Hansen E.H."/>
            <person name="Altermark B."/>
            <person name="Li C."/>
            <person name="Kuhnert E."/>
            <person name="Cox R.J."/>
            <person name="Crous P.W."/>
            <person name="Spatafora J.W."/>
            <person name="Lail K."/>
            <person name="Amirebrahimi M."/>
            <person name="Lipzen A."/>
            <person name="Pangilinan J."/>
            <person name="Andreopoulos W."/>
            <person name="Hayes R.D."/>
            <person name="Ng V."/>
            <person name="Grigoriev I.V."/>
            <person name="Jackson S.A."/>
            <person name="Sutton T.D.S."/>
            <person name="Dobson A.D.W."/>
            <person name="Rama T."/>
        </authorList>
    </citation>
    <scope>NUCLEOTIDE SEQUENCE</scope>
    <source>
        <strain evidence="1">TRa3180A</strain>
    </source>
</reference>
<protein>
    <submittedName>
        <fullName evidence="1">Uncharacterized protein</fullName>
    </submittedName>
</protein>
<dbReference type="GO" id="GO:0051603">
    <property type="term" value="P:proteolysis involved in protein catabolic process"/>
    <property type="evidence" value="ECO:0007669"/>
    <property type="project" value="TreeGrafter"/>
</dbReference>
<dbReference type="PANTHER" id="PTHR22726">
    <property type="entry name" value="METALLOENDOPEPTIDASE OMA1"/>
    <property type="match status" value="1"/>
</dbReference>
<accession>A0A9P8CE10</accession>
<evidence type="ECO:0000313" key="2">
    <source>
        <dbReference type="Proteomes" id="UP000887226"/>
    </source>
</evidence>
<name>A0A9P8CE10_9HELO</name>
<proteinExistence type="predicted"/>
<sequence length="132" mass="14709">MLAHEIVHVIARHGLERSSGRYFAEMIAACFRFVEGLGEDLAMSRIHESEADYTGMVIMAEAGFDPEERISFPQRGAGVLENLKCSGTQLLDAKTDPYYCCPGGSLETNSPKREGNLWRDFSPILEHPPIHL</sequence>
<dbReference type="OrthoDB" id="3564152at2759"/>
<dbReference type="Proteomes" id="UP000887226">
    <property type="component" value="Unassembled WGS sequence"/>
</dbReference>
<keyword evidence="2" id="KW-1185">Reference proteome</keyword>
<dbReference type="EMBL" id="MU253999">
    <property type="protein sequence ID" value="KAG9243180.1"/>
    <property type="molecule type" value="Genomic_DNA"/>
</dbReference>
<dbReference type="InterPro" id="IPR051156">
    <property type="entry name" value="Mito/Outer_Membr_Metalloprot"/>
</dbReference>
<organism evidence="1 2">
    <name type="scientific">Calycina marina</name>
    <dbReference type="NCBI Taxonomy" id="1763456"/>
    <lineage>
        <taxon>Eukaryota</taxon>
        <taxon>Fungi</taxon>
        <taxon>Dikarya</taxon>
        <taxon>Ascomycota</taxon>
        <taxon>Pezizomycotina</taxon>
        <taxon>Leotiomycetes</taxon>
        <taxon>Helotiales</taxon>
        <taxon>Pezizellaceae</taxon>
        <taxon>Calycina</taxon>
    </lineage>
</organism>
<gene>
    <name evidence="1" type="ORF">BJ878DRAFT_512048</name>
</gene>
<dbReference type="GO" id="GO:0016020">
    <property type="term" value="C:membrane"/>
    <property type="evidence" value="ECO:0007669"/>
    <property type="project" value="TreeGrafter"/>
</dbReference>
<evidence type="ECO:0000313" key="1">
    <source>
        <dbReference type="EMBL" id="KAG9243180.1"/>
    </source>
</evidence>
<comment type="caution">
    <text evidence="1">The sequence shown here is derived from an EMBL/GenBank/DDBJ whole genome shotgun (WGS) entry which is preliminary data.</text>
</comment>
<dbReference type="PANTHER" id="PTHR22726:SF1">
    <property type="entry name" value="METALLOENDOPEPTIDASE OMA1, MITOCHONDRIAL"/>
    <property type="match status" value="1"/>
</dbReference>
<dbReference type="GO" id="GO:0004222">
    <property type="term" value="F:metalloendopeptidase activity"/>
    <property type="evidence" value="ECO:0007669"/>
    <property type="project" value="TreeGrafter"/>
</dbReference>